<feature type="domain" description="FHA" evidence="4">
    <location>
        <begin position="449"/>
        <end position="497"/>
    </location>
</feature>
<evidence type="ECO:0000256" key="2">
    <source>
        <dbReference type="SAM" id="MobiDB-lite"/>
    </source>
</evidence>
<dbReference type="CDD" id="cd00060">
    <property type="entry name" value="FHA"/>
    <property type="match status" value="1"/>
</dbReference>
<dbReference type="InterPro" id="IPR008984">
    <property type="entry name" value="SMAD_FHA_dom_sf"/>
</dbReference>
<evidence type="ECO:0000256" key="1">
    <source>
        <dbReference type="ARBA" id="ARBA00022553"/>
    </source>
</evidence>
<keyword evidence="3" id="KW-0812">Transmembrane</keyword>
<dbReference type="InterPro" id="IPR000253">
    <property type="entry name" value="FHA_dom"/>
</dbReference>
<feature type="compositionally biased region" description="Pro residues" evidence="2">
    <location>
        <begin position="321"/>
        <end position="330"/>
    </location>
</feature>
<dbReference type="Pfam" id="PF00498">
    <property type="entry name" value="FHA"/>
    <property type="match status" value="1"/>
</dbReference>
<feature type="compositionally biased region" description="Pro residues" evidence="2">
    <location>
        <begin position="285"/>
        <end position="297"/>
    </location>
</feature>
<reference evidence="5" key="1">
    <citation type="submission" date="2021-03" db="EMBL/GenBank/DDBJ databases">
        <title>Leucobacter chromiisoli sp. nov., isolated from chromium-containing soil of chemical plant.</title>
        <authorList>
            <person name="Xu Z."/>
        </authorList>
    </citation>
    <scope>NUCLEOTIDE SEQUENCE</scope>
    <source>
        <strain evidence="5">S27</strain>
    </source>
</reference>
<feature type="transmembrane region" description="Helical" evidence="3">
    <location>
        <begin position="65"/>
        <end position="86"/>
    </location>
</feature>
<evidence type="ECO:0000313" key="6">
    <source>
        <dbReference type="Proteomes" id="UP000664382"/>
    </source>
</evidence>
<keyword evidence="3" id="KW-1133">Transmembrane helix</keyword>
<feature type="compositionally biased region" description="Pro residues" evidence="2">
    <location>
        <begin position="255"/>
        <end position="265"/>
    </location>
</feature>
<dbReference type="SMART" id="SM00240">
    <property type="entry name" value="FHA"/>
    <property type="match status" value="1"/>
</dbReference>
<accession>A0A939SCV5</accession>
<keyword evidence="3" id="KW-0472">Membrane</keyword>
<dbReference type="AlphaFoldDB" id="A0A939SCV5"/>
<comment type="caution">
    <text evidence="5">The sequence shown here is derived from an EMBL/GenBank/DDBJ whole genome shotgun (WGS) entry which is preliminary data.</text>
</comment>
<sequence length="538" mass="56095">MGTEEMSMYYGLLIAMAAIPLILALALVIWMLWALGRLFPRLGLRAGEGWIPFWNHWRVLERGGFPGWIAVPFFAQFLFAIVSSALRATSGDSVNLGALGIELLIGLVLGALTLASTVFLFIAVHRINAEAGVGGGFTVLAVFLYPLWATLLANRIGGRVLGRPGPGGALPGGYGPGVATTAPPAPPFPQAPEQRFAPPAQHPAPSQFGHGTDAEYARLAAEPFTAPPAAPLGDRAPAEPFSWTAGAAAEEAPVQVPPPPAPPIHPSAVPFGAPSQAAPQDPGSRLPPAPPVPPAPQPQWQSPPRASDEGFPSYDRNEPLPTLPVEPLPPAQAASEPVPAPPASGATSAPPSREAPTGPSPWAPPSADAEPPEERTPPPSPARAHRRSTGITGVFGASPGPARTGAAGRAESDDPEDLDRTIVAPRRGRARWALVLPDGSSHPLAGSDVVVGRRPAPLEGSAALEIPDPARNLSKSHARLRLDGERWTVEDLGSTNGLALLHSDGRQEELAPHRPVPATERMMFGTLEVRLLPESGVA</sequence>
<dbReference type="EMBL" id="JAGDYM010000014">
    <property type="protein sequence ID" value="MBO1902743.1"/>
    <property type="molecule type" value="Genomic_DNA"/>
</dbReference>
<feature type="transmembrane region" description="Helical" evidence="3">
    <location>
        <begin position="98"/>
        <end position="125"/>
    </location>
</feature>
<name>A0A939SCV5_9MICO</name>
<protein>
    <submittedName>
        <fullName evidence="5">FHA domain-containing protein</fullName>
    </submittedName>
</protein>
<dbReference type="PROSITE" id="PS50006">
    <property type="entry name" value="FHA_DOMAIN"/>
    <property type="match status" value="1"/>
</dbReference>
<evidence type="ECO:0000256" key="3">
    <source>
        <dbReference type="SAM" id="Phobius"/>
    </source>
</evidence>
<keyword evidence="6" id="KW-1185">Reference proteome</keyword>
<evidence type="ECO:0000259" key="4">
    <source>
        <dbReference type="PROSITE" id="PS50006"/>
    </source>
</evidence>
<gene>
    <name evidence="5" type="ORF">J4H92_12385</name>
</gene>
<feature type="compositionally biased region" description="Low complexity" evidence="2">
    <location>
        <begin position="331"/>
        <end position="352"/>
    </location>
</feature>
<dbReference type="SUPFAM" id="SSF49879">
    <property type="entry name" value="SMAD/FHA domain"/>
    <property type="match status" value="1"/>
</dbReference>
<proteinExistence type="predicted"/>
<feature type="region of interest" description="Disordered" evidence="2">
    <location>
        <begin position="249"/>
        <end position="420"/>
    </location>
</feature>
<feature type="region of interest" description="Disordered" evidence="2">
    <location>
        <begin position="171"/>
        <end position="211"/>
    </location>
</feature>
<feature type="compositionally biased region" description="Low complexity" evidence="2">
    <location>
        <begin position="396"/>
        <end position="409"/>
    </location>
</feature>
<feature type="transmembrane region" description="Helical" evidence="3">
    <location>
        <begin position="131"/>
        <end position="153"/>
    </location>
</feature>
<feature type="transmembrane region" description="Helical" evidence="3">
    <location>
        <begin position="12"/>
        <end position="35"/>
    </location>
</feature>
<evidence type="ECO:0000313" key="5">
    <source>
        <dbReference type="EMBL" id="MBO1902743.1"/>
    </source>
</evidence>
<dbReference type="Gene3D" id="2.60.200.20">
    <property type="match status" value="1"/>
</dbReference>
<dbReference type="Proteomes" id="UP000664382">
    <property type="component" value="Unassembled WGS sequence"/>
</dbReference>
<organism evidence="5 6">
    <name type="scientific">Leucobacter weissii</name>
    <dbReference type="NCBI Taxonomy" id="1983706"/>
    <lineage>
        <taxon>Bacteria</taxon>
        <taxon>Bacillati</taxon>
        <taxon>Actinomycetota</taxon>
        <taxon>Actinomycetes</taxon>
        <taxon>Micrococcales</taxon>
        <taxon>Microbacteriaceae</taxon>
        <taxon>Leucobacter</taxon>
    </lineage>
</organism>
<keyword evidence="1" id="KW-0597">Phosphoprotein</keyword>